<reference evidence="2 4" key="4">
    <citation type="submission" date="2023-11" db="EMBL/GenBank/DDBJ databases">
        <title>MicrobeMod: A computational toolkit for identifying prokaryotic methylation and restriction-modification with nanopore sequencing.</title>
        <authorList>
            <person name="Crits-Christoph A."/>
            <person name="Kang S.C."/>
            <person name="Lee H."/>
            <person name="Ostrov N."/>
        </authorList>
    </citation>
    <scope>NUCLEOTIDE SEQUENCE [LARGE SCALE GENOMIC DNA]</scope>
    <source>
        <strain evidence="2 4">ATCC 33173</strain>
    </source>
</reference>
<protein>
    <submittedName>
        <fullName evidence="1">Uncharacterized protein</fullName>
    </submittedName>
</protein>
<dbReference type="HOGENOM" id="CLU_110248_0_0_6"/>
<proteinExistence type="predicted"/>
<name>E1VAC2_HALED</name>
<dbReference type="STRING" id="768066.HELO_2084"/>
<evidence type="ECO:0000313" key="3">
    <source>
        <dbReference type="Proteomes" id="UP000008707"/>
    </source>
</evidence>
<gene>
    <name evidence="1" type="ordered locus">HELO_2084</name>
    <name evidence="2" type="ORF">SR933_04085</name>
</gene>
<dbReference type="EMBL" id="CP139472">
    <property type="protein sequence ID" value="WPU48073.1"/>
    <property type="molecule type" value="Genomic_DNA"/>
</dbReference>
<dbReference type="RefSeq" id="WP_013331840.1">
    <property type="nucleotide sequence ID" value="NC_014532.2"/>
</dbReference>
<sequence>MAKGGWSGKPTDFALEVEDDTMVLFRELCEQASRGVIYRAPIDTSRFLANNNFSVNTPDETFDENKRDPSRSITLADARRAMAALKPGDSFHIVNTTPYGKYLEAGTSGQAPTGIYGVTFNSIKEYSGS</sequence>
<evidence type="ECO:0000313" key="1">
    <source>
        <dbReference type="EMBL" id="CBV41968.1"/>
    </source>
</evidence>
<dbReference type="GeneID" id="91009353"/>
<dbReference type="EMBL" id="FN869568">
    <property type="protein sequence ID" value="CBV41968.1"/>
    <property type="molecule type" value="Genomic_DNA"/>
</dbReference>
<accession>E1VAC2</accession>
<dbReference type="AlphaFoldDB" id="E1VAC2"/>
<evidence type="ECO:0000313" key="2">
    <source>
        <dbReference type="EMBL" id="WPU48073.1"/>
    </source>
</evidence>
<reference evidence="1" key="1">
    <citation type="journal article" date="2010" name="Environ. Microbiol.">
        <title>A blueprint of ectoine metabolism from the genome of the industrial producer Halomonas elongata DSM 2581(T).</title>
        <authorList>
            <person name="Schwibbert K."/>
            <person name="Marin-Sanguino A."/>
            <person name="Bagyan I."/>
            <person name="Heidrich G."/>
            <person name="Lentzen G."/>
            <person name="Seitz H."/>
            <person name="Rampp M."/>
            <person name="Schuster S.C."/>
            <person name="Klenk H.P."/>
            <person name="Pfeiffer F."/>
            <person name="Oesterhelt D."/>
            <person name="Kunte H.J."/>
        </authorList>
    </citation>
    <scope>NUCLEOTIDE SEQUENCE</scope>
    <source>
        <strain evidence="1">Type strain: DSM 2581</strain>
    </source>
</reference>
<reference evidence="3" key="3">
    <citation type="journal article" date="2011" name="Environ. Microbiol.">
        <title>A blueprint of ectoine metabolism from the genome of the industrial producer Halomonas elongata DSM 2581(T).</title>
        <authorList>
            <person name="Schwibbert K."/>
            <person name="Marin-Sanguino A."/>
            <person name="Bagyan I."/>
            <person name="Heidrich G."/>
            <person name="Lentzen G."/>
            <person name="Seitz H."/>
            <person name="Rampp M."/>
            <person name="Schuster S.C."/>
            <person name="Klenk H.P."/>
            <person name="Pfeiffer F."/>
            <person name="Oesterhelt D."/>
            <person name="Kunte H.J."/>
        </authorList>
    </citation>
    <scope>NUCLEOTIDE SEQUENCE [LARGE SCALE GENOMIC DNA]</scope>
    <source>
        <strain evidence="3">ATCC 33173 / DSM 2581 / NBRC 15536 / NCIMB 2198 / 1H9</strain>
    </source>
</reference>
<keyword evidence="4" id="KW-1185">Reference proteome</keyword>
<dbReference type="Proteomes" id="UP000008707">
    <property type="component" value="Chromosome"/>
</dbReference>
<reference evidence="1" key="2">
    <citation type="submission" date="2010-05" db="EMBL/GenBank/DDBJ databases">
        <title>Revision and reannotation of the Halomonas elongata DSM 2581(T) genome.</title>
        <authorList>
            <person name="Pfeiffer F."/>
            <person name="Bagyan I."/>
            <person name="Alfaro-Espinoza G."/>
            <person name="Zamora-Lagos M.A."/>
            <person name="Habermann B."/>
            <person name="Oesterhelt D."/>
            <person name="Kunte H.J."/>
        </authorList>
    </citation>
    <scope>NUCLEOTIDE SEQUENCE</scope>
    <source>
        <strain evidence="1">Type strain: DSM 2581</strain>
    </source>
</reference>
<dbReference type="KEGG" id="hel:HELO_2084"/>
<dbReference type="Proteomes" id="UP001322512">
    <property type="component" value="Chromosome"/>
</dbReference>
<organism evidence="1 3">
    <name type="scientific">Halomonas elongata (strain ATCC 33173 / DSM 2581 / NBRC 15536 / NCIMB 2198 / 1H9)</name>
    <dbReference type="NCBI Taxonomy" id="768066"/>
    <lineage>
        <taxon>Bacteria</taxon>
        <taxon>Pseudomonadati</taxon>
        <taxon>Pseudomonadota</taxon>
        <taxon>Gammaproteobacteria</taxon>
        <taxon>Oceanospirillales</taxon>
        <taxon>Halomonadaceae</taxon>
        <taxon>Halomonas</taxon>
    </lineage>
</organism>
<evidence type="ECO:0000313" key="4">
    <source>
        <dbReference type="Proteomes" id="UP001322512"/>
    </source>
</evidence>
<dbReference type="OrthoDB" id="6650149at2"/>